<evidence type="ECO:0000313" key="1">
    <source>
        <dbReference type="EMBL" id="CAK8985698.1"/>
    </source>
</evidence>
<proteinExistence type="predicted"/>
<dbReference type="EMBL" id="CAXAMM010000048">
    <property type="protein sequence ID" value="CAK8985698.1"/>
    <property type="molecule type" value="Genomic_DNA"/>
</dbReference>
<keyword evidence="2" id="KW-1185">Reference proteome</keyword>
<protein>
    <submittedName>
        <fullName evidence="1">Chloroplastic</fullName>
    </submittedName>
</protein>
<dbReference type="Proteomes" id="UP001642464">
    <property type="component" value="Unassembled WGS sequence"/>
</dbReference>
<evidence type="ECO:0000313" key="2">
    <source>
        <dbReference type="Proteomes" id="UP001642464"/>
    </source>
</evidence>
<comment type="caution">
    <text evidence="1">The sequence shown here is derived from an EMBL/GenBank/DDBJ whole genome shotgun (WGS) entry which is preliminary data.</text>
</comment>
<reference evidence="1 2" key="1">
    <citation type="submission" date="2024-02" db="EMBL/GenBank/DDBJ databases">
        <authorList>
            <person name="Chen Y."/>
            <person name="Shah S."/>
            <person name="Dougan E. K."/>
            <person name="Thang M."/>
            <person name="Chan C."/>
        </authorList>
    </citation>
    <scope>NUCLEOTIDE SEQUENCE [LARGE SCALE GENOMIC DNA]</scope>
</reference>
<sequence>MLGSPLESPGYDAILAACSRGRAWQAVLQLSGAMSKAEVRFGHMACGARFEALTLAGLWDEVLKLLVELPQLSLRPSSEALKAGLAALEQMGHKVQEGAGHGRIVQLKCDELRFSQSSISSRFHNGESLRVKIAQLVAGEALGPWFCLTVVRYGEHLLCMSNRRLYCLQSYQRLSPQWDGMVEVELFEWPELHSKPAVFQEFVQQLNKAEGYSFQDVTLRPGAS</sequence>
<name>A0ABP0H7D0_9DINO</name>
<accession>A0ABP0H7D0</accession>
<organism evidence="1 2">
    <name type="scientific">Durusdinium trenchii</name>
    <dbReference type="NCBI Taxonomy" id="1381693"/>
    <lineage>
        <taxon>Eukaryota</taxon>
        <taxon>Sar</taxon>
        <taxon>Alveolata</taxon>
        <taxon>Dinophyceae</taxon>
        <taxon>Suessiales</taxon>
        <taxon>Symbiodiniaceae</taxon>
        <taxon>Durusdinium</taxon>
    </lineage>
</organism>
<gene>
    <name evidence="1" type="ORF">SCF082_LOCUS248</name>
</gene>